<dbReference type="Proteomes" id="UP000249061">
    <property type="component" value="Unassembled WGS sequence"/>
</dbReference>
<evidence type="ECO:0000313" key="2">
    <source>
        <dbReference type="Proteomes" id="UP000249061"/>
    </source>
</evidence>
<name>A0A2W5T9Y9_9BACT</name>
<evidence type="ECO:0000313" key="1">
    <source>
        <dbReference type="EMBL" id="PZR12309.1"/>
    </source>
</evidence>
<organism evidence="1 2">
    <name type="scientific">Archangium gephyra</name>
    <dbReference type="NCBI Taxonomy" id="48"/>
    <lineage>
        <taxon>Bacteria</taxon>
        <taxon>Pseudomonadati</taxon>
        <taxon>Myxococcota</taxon>
        <taxon>Myxococcia</taxon>
        <taxon>Myxococcales</taxon>
        <taxon>Cystobacterineae</taxon>
        <taxon>Archangiaceae</taxon>
        <taxon>Archangium</taxon>
    </lineage>
</organism>
<reference evidence="1 2" key="1">
    <citation type="submission" date="2017-08" db="EMBL/GenBank/DDBJ databases">
        <title>Infants hospitalized years apart are colonized by the same room-sourced microbial strains.</title>
        <authorList>
            <person name="Brooks B."/>
            <person name="Olm M.R."/>
            <person name="Firek B.A."/>
            <person name="Baker R."/>
            <person name="Thomas B.C."/>
            <person name="Morowitz M.J."/>
            <person name="Banfield J.F."/>
        </authorList>
    </citation>
    <scope>NUCLEOTIDE SEQUENCE [LARGE SCALE GENOMIC DNA]</scope>
    <source>
        <strain evidence="1">S2_003_000_R2_14</strain>
    </source>
</reference>
<accession>A0A2W5T9Y9</accession>
<proteinExistence type="predicted"/>
<gene>
    <name evidence="1" type="ORF">DI536_15510</name>
</gene>
<dbReference type="AlphaFoldDB" id="A0A2W5T9Y9"/>
<sequence>MRVWLLPVLMLVGCSESVSEVVAARRGAVEKTFDALRALKLPEPPPGEVKREAPIHLEGGDVTNAAFIYADDLAKPGEVAPVPLRSLDSVPLLQCGRLLKDGTLVDSPFAPKPSIARQYLEACARVRYAFVIQTLEYIAPRPPPAESLKFVPGSYRARVVVMDLSTHSALGSYEFAVGNDNDIRVPEGTPTVEQLVTNLEGNAYRGLRASTNRSVPGALKSK</sequence>
<comment type="caution">
    <text evidence="1">The sequence shown here is derived from an EMBL/GenBank/DDBJ whole genome shotgun (WGS) entry which is preliminary data.</text>
</comment>
<protein>
    <submittedName>
        <fullName evidence="1">Uncharacterized protein</fullName>
    </submittedName>
</protein>
<dbReference type="EMBL" id="QFQP01000012">
    <property type="protein sequence ID" value="PZR12309.1"/>
    <property type="molecule type" value="Genomic_DNA"/>
</dbReference>